<dbReference type="InterPro" id="IPR018060">
    <property type="entry name" value="HTH_AraC"/>
</dbReference>
<feature type="region of interest" description="Disordered" evidence="4">
    <location>
        <begin position="1"/>
        <end position="39"/>
    </location>
</feature>
<feature type="compositionally biased region" description="Polar residues" evidence="4">
    <location>
        <begin position="12"/>
        <end position="29"/>
    </location>
</feature>
<dbReference type="InterPro" id="IPR009057">
    <property type="entry name" value="Homeodomain-like_sf"/>
</dbReference>
<evidence type="ECO:0000259" key="5">
    <source>
        <dbReference type="PROSITE" id="PS01124"/>
    </source>
</evidence>
<dbReference type="PROSITE" id="PS01124">
    <property type="entry name" value="HTH_ARAC_FAMILY_2"/>
    <property type="match status" value="1"/>
</dbReference>
<evidence type="ECO:0000256" key="4">
    <source>
        <dbReference type="SAM" id="MobiDB-lite"/>
    </source>
</evidence>
<feature type="domain" description="HTH araC/xylS-type" evidence="5">
    <location>
        <begin position="1"/>
        <end position="34"/>
    </location>
</feature>
<proteinExistence type="predicted"/>
<dbReference type="PRINTS" id="PR00032">
    <property type="entry name" value="HTHARAC"/>
</dbReference>
<dbReference type="EMBL" id="JBDIME010000001">
    <property type="protein sequence ID" value="MEN2788058.1"/>
    <property type="molecule type" value="Genomic_DNA"/>
</dbReference>
<keyword evidence="3" id="KW-0804">Transcription</keyword>
<keyword evidence="2" id="KW-0238">DNA-binding</keyword>
<accession>A0ABU9XX30</accession>
<dbReference type="Proteomes" id="UP001419910">
    <property type="component" value="Unassembled WGS sequence"/>
</dbReference>
<keyword evidence="7" id="KW-1185">Reference proteome</keyword>
<dbReference type="Pfam" id="PF12833">
    <property type="entry name" value="HTH_18"/>
    <property type="match status" value="1"/>
</dbReference>
<organism evidence="6 7">
    <name type="scientific">Sphingomonas oligophenolica</name>
    <dbReference type="NCBI Taxonomy" id="301154"/>
    <lineage>
        <taxon>Bacteria</taxon>
        <taxon>Pseudomonadati</taxon>
        <taxon>Pseudomonadota</taxon>
        <taxon>Alphaproteobacteria</taxon>
        <taxon>Sphingomonadales</taxon>
        <taxon>Sphingomonadaceae</taxon>
        <taxon>Sphingomonas</taxon>
    </lineage>
</organism>
<name>A0ABU9XX30_9SPHN</name>
<dbReference type="InterPro" id="IPR020449">
    <property type="entry name" value="Tscrpt_reg_AraC-type_HTH"/>
</dbReference>
<evidence type="ECO:0000256" key="1">
    <source>
        <dbReference type="ARBA" id="ARBA00023015"/>
    </source>
</evidence>
<evidence type="ECO:0000256" key="3">
    <source>
        <dbReference type="ARBA" id="ARBA00023163"/>
    </source>
</evidence>
<evidence type="ECO:0000256" key="2">
    <source>
        <dbReference type="ARBA" id="ARBA00023125"/>
    </source>
</evidence>
<keyword evidence="1" id="KW-0805">Transcription regulation</keyword>
<evidence type="ECO:0000313" key="6">
    <source>
        <dbReference type="EMBL" id="MEN2788058.1"/>
    </source>
</evidence>
<sequence length="39" mass="4328">MTQVAYAAGYSHPSSFSRAVQRRFGTTPSEPRRRGLSDV</sequence>
<comment type="caution">
    <text evidence="6">The sequence shown here is derived from an EMBL/GenBank/DDBJ whole genome shotgun (WGS) entry which is preliminary data.</text>
</comment>
<dbReference type="RefSeq" id="WP_343888068.1">
    <property type="nucleotide sequence ID" value="NZ_BAAAEH010000005.1"/>
</dbReference>
<dbReference type="SUPFAM" id="SSF46689">
    <property type="entry name" value="Homeodomain-like"/>
    <property type="match status" value="1"/>
</dbReference>
<evidence type="ECO:0000313" key="7">
    <source>
        <dbReference type="Proteomes" id="UP001419910"/>
    </source>
</evidence>
<feature type="compositionally biased region" description="Basic and acidic residues" evidence="4">
    <location>
        <begin position="30"/>
        <end position="39"/>
    </location>
</feature>
<dbReference type="Gene3D" id="1.10.10.60">
    <property type="entry name" value="Homeodomain-like"/>
    <property type="match status" value="1"/>
</dbReference>
<protein>
    <submittedName>
        <fullName evidence="6">Helix-turn-helix domain-containing protein</fullName>
    </submittedName>
</protein>
<reference evidence="6 7" key="1">
    <citation type="submission" date="2024-05" db="EMBL/GenBank/DDBJ databases">
        <authorList>
            <person name="Liu Q."/>
            <person name="Xin Y.-H."/>
        </authorList>
    </citation>
    <scope>NUCLEOTIDE SEQUENCE [LARGE SCALE GENOMIC DNA]</scope>
    <source>
        <strain evidence="6 7">CGMCC 1.10181</strain>
    </source>
</reference>
<gene>
    <name evidence="6" type="ORF">ABC974_00315</name>
</gene>